<accession>A0A7C9RJ59</accession>
<comment type="caution">
    <text evidence="3">The sequence shown here is derived from an EMBL/GenBank/DDBJ whole genome shotgun (WGS) entry which is preliminary data.</text>
</comment>
<evidence type="ECO:0000259" key="2">
    <source>
        <dbReference type="Pfam" id="PF11127"/>
    </source>
</evidence>
<name>A0A7C9RJ59_9BRAD</name>
<evidence type="ECO:0000313" key="3">
    <source>
        <dbReference type="EMBL" id="NGX98100.1"/>
    </source>
</evidence>
<proteinExistence type="predicted"/>
<feature type="transmembrane region" description="Helical" evidence="1">
    <location>
        <begin position="38"/>
        <end position="59"/>
    </location>
</feature>
<evidence type="ECO:0000256" key="1">
    <source>
        <dbReference type="SAM" id="Phobius"/>
    </source>
</evidence>
<gene>
    <name evidence="3" type="ORF">G4V63_23715</name>
</gene>
<keyword evidence="1" id="KW-0812">Transmembrane</keyword>
<organism evidence="3 4">
    <name type="scientific">Candidatus Afipia apatlaquensis</name>
    <dbReference type="NCBI Taxonomy" id="2712852"/>
    <lineage>
        <taxon>Bacteria</taxon>
        <taxon>Pseudomonadati</taxon>
        <taxon>Pseudomonadota</taxon>
        <taxon>Alphaproteobacteria</taxon>
        <taxon>Hyphomicrobiales</taxon>
        <taxon>Nitrobacteraceae</taxon>
        <taxon>Afipia</taxon>
    </lineage>
</organism>
<sequence length="68" mass="7415">MSRNVGMADRMVRIVVGLALIAFALRNGLPIKGWDWAGLIGFVPLLTGLFATCPAYSLIGYSSCEKRR</sequence>
<dbReference type="AlphaFoldDB" id="A0A7C9RJ59"/>
<protein>
    <submittedName>
        <fullName evidence="3">DUF2892 domain-containing protein</fullName>
    </submittedName>
</protein>
<dbReference type="Proteomes" id="UP000480266">
    <property type="component" value="Unassembled WGS sequence"/>
</dbReference>
<evidence type="ECO:0000313" key="4">
    <source>
        <dbReference type="Proteomes" id="UP000480266"/>
    </source>
</evidence>
<dbReference type="Pfam" id="PF11127">
    <property type="entry name" value="YgaP-like_TM"/>
    <property type="match status" value="1"/>
</dbReference>
<reference evidence="3" key="1">
    <citation type="submission" date="2020-02" db="EMBL/GenBank/DDBJ databases">
        <title>Draft genome sequence of Candidatus Afipia apatlaquensis IBT-C3, a potential strain for decolorization of textile dyes.</title>
        <authorList>
            <person name="Sanchez-Reyes A."/>
            <person name="Breton-Deval L."/>
            <person name="Mangelson H."/>
            <person name="Sanchez-Flores A."/>
        </authorList>
    </citation>
    <scope>NUCLEOTIDE SEQUENCE [LARGE SCALE GENOMIC DNA]</scope>
    <source>
        <strain evidence="3">IBT-C3</strain>
    </source>
</reference>
<keyword evidence="1" id="KW-0472">Membrane</keyword>
<feature type="domain" description="Inner membrane protein YgaP-like transmembrane" evidence="2">
    <location>
        <begin position="1"/>
        <end position="66"/>
    </location>
</feature>
<keyword evidence="4" id="KW-1185">Reference proteome</keyword>
<dbReference type="InterPro" id="IPR021309">
    <property type="entry name" value="YgaP-like_TM"/>
</dbReference>
<dbReference type="EMBL" id="JAAMRR010001198">
    <property type="protein sequence ID" value="NGX98100.1"/>
    <property type="molecule type" value="Genomic_DNA"/>
</dbReference>
<keyword evidence="1" id="KW-1133">Transmembrane helix</keyword>